<gene>
    <name evidence="3" type="ORF">Mco01_30050</name>
</gene>
<proteinExistence type="inferred from homology"/>
<organism evidence="3 4">
    <name type="scientific">Microbispora corallina</name>
    <dbReference type="NCBI Taxonomy" id="83302"/>
    <lineage>
        <taxon>Bacteria</taxon>
        <taxon>Bacillati</taxon>
        <taxon>Actinomycetota</taxon>
        <taxon>Actinomycetes</taxon>
        <taxon>Streptosporangiales</taxon>
        <taxon>Streptosporangiaceae</taxon>
        <taxon>Microbispora</taxon>
    </lineage>
</organism>
<sequence length="120" mass="13191">MKYMLSVYGNEDTWGALSPEEFAELIAEDAAFQKELRDSGELVSVHGLADAVNARTVRVRGGRLVVADGPYLETKEHLGCFFIIDCDGLDRALELASRYPAARDNGVEVWPLLDQGGTEM</sequence>
<dbReference type="PANTHER" id="PTHR35174:SF3">
    <property type="entry name" value="BLL7171 PROTEIN"/>
    <property type="match status" value="1"/>
</dbReference>
<evidence type="ECO:0000256" key="1">
    <source>
        <dbReference type="ARBA" id="ARBA00007689"/>
    </source>
</evidence>
<feature type="domain" description="YCII-related" evidence="2">
    <location>
        <begin position="1"/>
        <end position="112"/>
    </location>
</feature>
<keyword evidence="4" id="KW-1185">Reference proteome</keyword>
<name>A0ABQ4FZ03_9ACTN</name>
<protein>
    <recommendedName>
        <fullName evidence="2">YCII-related domain-containing protein</fullName>
    </recommendedName>
</protein>
<reference evidence="3 4" key="1">
    <citation type="submission" date="2021-01" db="EMBL/GenBank/DDBJ databases">
        <title>Whole genome shotgun sequence of Microbispora corallina NBRC 16416.</title>
        <authorList>
            <person name="Komaki H."/>
            <person name="Tamura T."/>
        </authorList>
    </citation>
    <scope>NUCLEOTIDE SEQUENCE [LARGE SCALE GENOMIC DNA]</scope>
    <source>
        <strain evidence="3 4">NBRC 16416</strain>
    </source>
</reference>
<accession>A0ABQ4FZ03</accession>
<comment type="caution">
    <text evidence="3">The sequence shown here is derived from an EMBL/GenBank/DDBJ whole genome shotgun (WGS) entry which is preliminary data.</text>
</comment>
<dbReference type="Gene3D" id="3.30.70.1060">
    <property type="entry name" value="Dimeric alpha+beta barrel"/>
    <property type="match status" value="1"/>
</dbReference>
<dbReference type="Pfam" id="PF03795">
    <property type="entry name" value="YCII"/>
    <property type="match status" value="1"/>
</dbReference>
<evidence type="ECO:0000313" key="3">
    <source>
        <dbReference type="EMBL" id="GIH40005.1"/>
    </source>
</evidence>
<dbReference type="EMBL" id="BOOC01000011">
    <property type="protein sequence ID" value="GIH40005.1"/>
    <property type="molecule type" value="Genomic_DNA"/>
</dbReference>
<dbReference type="SUPFAM" id="SSF54909">
    <property type="entry name" value="Dimeric alpha+beta barrel"/>
    <property type="match status" value="1"/>
</dbReference>
<dbReference type="InterPro" id="IPR005545">
    <property type="entry name" value="YCII"/>
</dbReference>
<evidence type="ECO:0000313" key="4">
    <source>
        <dbReference type="Proteomes" id="UP000603904"/>
    </source>
</evidence>
<evidence type="ECO:0000259" key="2">
    <source>
        <dbReference type="Pfam" id="PF03795"/>
    </source>
</evidence>
<dbReference type="Proteomes" id="UP000603904">
    <property type="component" value="Unassembled WGS sequence"/>
</dbReference>
<comment type="similarity">
    <text evidence="1">Belongs to the YciI family.</text>
</comment>
<dbReference type="InterPro" id="IPR011008">
    <property type="entry name" value="Dimeric_a/b-barrel"/>
</dbReference>
<dbReference type="PANTHER" id="PTHR35174">
    <property type="entry name" value="BLL7171 PROTEIN-RELATED"/>
    <property type="match status" value="1"/>
</dbReference>